<keyword evidence="2" id="KW-1133">Transmembrane helix</keyword>
<protein>
    <submittedName>
        <fullName evidence="3">Uncharacterized protein</fullName>
    </submittedName>
</protein>
<organism evidence="3 4">
    <name type="scientific">Miscanthus lutarioriparius</name>
    <dbReference type="NCBI Taxonomy" id="422564"/>
    <lineage>
        <taxon>Eukaryota</taxon>
        <taxon>Viridiplantae</taxon>
        <taxon>Streptophyta</taxon>
        <taxon>Embryophyta</taxon>
        <taxon>Tracheophyta</taxon>
        <taxon>Spermatophyta</taxon>
        <taxon>Magnoliopsida</taxon>
        <taxon>Liliopsida</taxon>
        <taxon>Poales</taxon>
        <taxon>Poaceae</taxon>
        <taxon>PACMAD clade</taxon>
        <taxon>Panicoideae</taxon>
        <taxon>Andropogonodae</taxon>
        <taxon>Andropogoneae</taxon>
        <taxon>Saccharinae</taxon>
        <taxon>Miscanthus</taxon>
    </lineage>
</organism>
<evidence type="ECO:0000313" key="3">
    <source>
        <dbReference type="EMBL" id="CAD6220248.1"/>
    </source>
</evidence>
<gene>
    <name evidence="3" type="ORF">NCGR_LOCUS13796</name>
</gene>
<dbReference type="AlphaFoldDB" id="A0A811NA59"/>
<evidence type="ECO:0000313" key="4">
    <source>
        <dbReference type="Proteomes" id="UP000604825"/>
    </source>
</evidence>
<feature type="region of interest" description="Disordered" evidence="1">
    <location>
        <begin position="71"/>
        <end position="111"/>
    </location>
</feature>
<feature type="transmembrane region" description="Helical" evidence="2">
    <location>
        <begin position="44"/>
        <end position="62"/>
    </location>
</feature>
<reference evidence="3" key="1">
    <citation type="submission" date="2020-10" db="EMBL/GenBank/DDBJ databases">
        <authorList>
            <person name="Han B."/>
            <person name="Lu T."/>
            <person name="Zhao Q."/>
            <person name="Huang X."/>
            <person name="Zhao Y."/>
        </authorList>
    </citation>
    <scope>NUCLEOTIDE SEQUENCE</scope>
</reference>
<keyword evidence="2" id="KW-0472">Membrane</keyword>
<accession>A0A811NA59</accession>
<keyword evidence="4" id="KW-1185">Reference proteome</keyword>
<keyword evidence="2" id="KW-0812">Transmembrane</keyword>
<evidence type="ECO:0000256" key="1">
    <source>
        <dbReference type="SAM" id="MobiDB-lite"/>
    </source>
</evidence>
<dbReference type="Proteomes" id="UP000604825">
    <property type="component" value="Unassembled WGS sequence"/>
</dbReference>
<proteinExistence type="predicted"/>
<dbReference type="EMBL" id="CAJGYO010000003">
    <property type="protein sequence ID" value="CAD6220248.1"/>
    <property type="molecule type" value="Genomic_DNA"/>
</dbReference>
<name>A0A811NA59_9POAL</name>
<feature type="compositionally biased region" description="Basic and acidic residues" evidence="1">
    <location>
        <begin position="225"/>
        <end position="236"/>
    </location>
</feature>
<feature type="compositionally biased region" description="Pro residues" evidence="1">
    <location>
        <begin position="238"/>
        <end position="250"/>
    </location>
</feature>
<evidence type="ECO:0000256" key="2">
    <source>
        <dbReference type="SAM" id="Phobius"/>
    </source>
</evidence>
<comment type="caution">
    <text evidence="3">The sequence shown here is derived from an EMBL/GenBank/DDBJ whole genome shotgun (WGS) entry which is preliminary data.</text>
</comment>
<feature type="compositionally biased region" description="Acidic residues" evidence="1">
    <location>
        <begin position="99"/>
        <end position="109"/>
    </location>
</feature>
<feature type="region of interest" description="Disordered" evidence="1">
    <location>
        <begin position="197"/>
        <end position="250"/>
    </location>
</feature>
<sequence length="250" mass="26861">MAASDGRTALLAQLVILAVFLFAFYDFPSILLRFAASFLAPPRLCYFLAFNVIFISLALLFHHDTASSSASFADPSGSPSSNGDAPQHAFQGPPLPPITDEEPSGEEVVFEDKKAVRPYEHDESGLPRAKSENVRRRQRWSAAVAAEAGAAAPVELVTDDEEAFWQAVGQAVEVFIAKQHAHARFHHEESLIARAAARGGDGPAGQRQSVLADERAAIRGGAGESDDRGGDRREHPLPSAPPAPPYVLWA</sequence>
<feature type="compositionally biased region" description="Low complexity" evidence="1">
    <location>
        <begin position="71"/>
        <end position="81"/>
    </location>
</feature>
<feature type="transmembrane region" description="Helical" evidence="2">
    <location>
        <begin position="12"/>
        <end position="32"/>
    </location>
</feature>